<keyword evidence="4" id="KW-1185">Reference proteome</keyword>
<comment type="caution">
    <text evidence="3">The sequence shown here is derived from an EMBL/GenBank/DDBJ whole genome shotgun (WGS) entry which is preliminary data.</text>
</comment>
<dbReference type="SUPFAM" id="SSF101542">
    <property type="entry name" value="Fungal immunomodulatory protein, FIP"/>
    <property type="match status" value="1"/>
</dbReference>
<dbReference type="InterPro" id="IPR015339">
    <property type="entry name" value="Immunomodulatory_FIP-Fve_fun"/>
</dbReference>
<evidence type="ECO:0000313" key="3">
    <source>
        <dbReference type="EMBL" id="MCW1238503.1"/>
    </source>
</evidence>
<dbReference type="SMART" id="SM00758">
    <property type="entry name" value="PA14"/>
    <property type="match status" value="1"/>
</dbReference>
<organism evidence="3 4">
    <name type="scientific">Bacillus pretiosus</name>
    <dbReference type="NCBI Taxonomy" id="2983392"/>
    <lineage>
        <taxon>Bacteria</taxon>
        <taxon>Bacillati</taxon>
        <taxon>Bacillota</taxon>
        <taxon>Bacilli</taxon>
        <taxon>Bacillales</taxon>
        <taxon>Bacillaceae</taxon>
        <taxon>Bacillus</taxon>
    </lineage>
</organism>
<dbReference type="Pfam" id="PF09259">
    <property type="entry name" value="Fve"/>
    <property type="match status" value="1"/>
</dbReference>
<dbReference type="Pfam" id="PF17476">
    <property type="entry name" value="Binary_toxB_3"/>
    <property type="match status" value="1"/>
</dbReference>
<dbReference type="SUPFAM" id="SSF56988">
    <property type="entry name" value="Anthrax protective antigen"/>
    <property type="match status" value="1"/>
</dbReference>
<dbReference type="EMBL" id="JAOXJG010000003">
    <property type="protein sequence ID" value="MCW1238503.1"/>
    <property type="molecule type" value="Genomic_DNA"/>
</dbReference>
<dbReference type="Gene3D" id="2.60.120.260">
    <property type="entry name" value="Galactose-binding domain-like"/>
    <property type="match status" value="1"/>
</dbReference>
<dbReference type="Gene3D" id="2.60.40.1790">
    <property type="entry name" value="Fungal immunomodulatory protein Fve"/>
    <property type="match status" value="1"/>
</dbReference>
<dbReference type="InterPro" id="IPR027439">
    <property type="entry name" value="PA_heptamer_dom"/>
</dbReference>
<evidence type="ECO:0000259" key="2">
    <source>
        <dbReference type="PROSITE" id="PS51820"/>
    </source>
</evidence>
<dbReference type="RefSeq" id="WP_264461330.1">
    <property type="nucleotide sequence ID" value="NZ_JAOXJG010000003.1"/>
</dbReference>
<evidence type="ECO:0000256" key="1">
    <source>
        <dbReference type="SAM" id="MobiDB-lite"/>
    </source>
</evidence>
<protein>
    <submittedName>
        <fullName evidence="3">PA14 domain-containing protein</fullName>
    </submittedName>
</protein>
<accession>A0ABT3ENX2</accession>
<dbReference type="InterPro" id="IPR003896">
    <property type="entry name" value="Bacterial_exotoxin_B"/>
</dbReference>
<dbReference type="Pfam" id="PF17475">
    <property type="entry name" value="Binary_toxB_2"/>
    <property type="match status" value="1"/>
</dbReference>
<dbReference type="InterPro" id="IPR037149">
    <property type="entry name" value="PA_heptamer_dom_sf"/>
</dbReference>
<name>A0ABT3ENX2_9BACI</name>
<dbReference type="Proteomes" id="UP001060566">
    <property type="component" value="Unassembled WGS sequence"/>
</dbReference>
<sequence>MKNTNILKGLATTFLLSQVIVPVNILKAEEKTTQATSYEKKEEKRSSNLGHGLIGHYFNDQLFHKPVLIDTKQNGDLRIFNKDVKNLLSPENQQIRSARWDAIIKPTESGEYSFSTSLDKDVILKIDDTIHIDQSVSQQKIKLEKNKTYKLQIEYSTEKPDASDVLINMQLFWTKDDKKEIVPEKNLLLPNAPETEKQNSPNSQVGLFATKSPEKFKAEDDDSEEDELKDTDNDHIYDTWEINGYTVKDRLLVKWDEKYKELGYKKYVSNPYRAHTVGDPYNDFEKAAGQMDKAIKSEARDPLVAAYPVVGVDMEKLIWSKNADTTNESGETHSHSNSTSHADTITNGVDVSLGFQGFQATGQVSYHFSKSNTTTTSTEDTNGKTVSSALHMNQGESAFLNANVRYFNTGSAPIYNVKPTTNFVLGDETLATIAAQPNQIGNTLKPGETYPQKDQAPLALNTLDQFSSKLIPINFNQLKKIEDNHEPIRLETTQVSGDYLTVDDDGKSQIKDNDWTLYNTQVESVSGTIILNTDNETLERYVAAKNPDDPEDRTPELTVGEAIQKAFNAEYKGDYLYYKDVPIDESTVQIIWDKDTDVETKKQMDKTKDYNFYNVKLRPGMKIAINKPVYLYDFDNHNAGHWYYTKTISLTGLKKSTAAFISPNTGPALTTIENLKPYTEYALEMYVKSDHNPMKMKLKAGDTEQEFNIDKDYQKIRMYFTTDNETSKNIQVINNGKENLLFDNVIVGKIKFRADLIFEHDMEKIKASHQLHSFIIEDNGFINGMYFKINKQSVVNTIEGYRVVVGGKNYGSRGRYAITKDNLMKINFLDYNAGRGFSKYLIEIYAVTNSGKETLVYHGVPNI</sequence>
<evidence type="ECO:0000313" key="4">
    <source>
        <dbReference type="Proteomes" id="UP001060566"/>
    </source>
</evidence>
<dbReference type="InterPro" id="IPR053742">
    <property type="entry name" value="Fungal_ImmunoLectin_sf"/>
</dbReference>
<dbReference type="InterPro" id="IPR036344">
    <property type="entry name" value="FIP_sf"/>
</dbReference>
<dbReference type="Pfam" id="PF03495">
    <property type="entry name" value="Binary_toxB"/>
    <property type="match status" value="1"/>
</dbReference>
<dbReference type="Gene3D" id="2.60.120.240">
    <property type="entry name" value="Protective antigen, heptamerisation domain"/>
    <property type="match status" value="1"/>
</dbReference>
<dbReference type="InterPro" id="IPR037524">
    <property type="entry name" value="PA14/GLEYA"/>
</dbReference>
<dbReference type="InterPro" id="IPR011658">
    <property type="entry name" value="PA14_dom"/>
</dbReference>
<feature type="compositionally biased region" description="Acidic residues" evidence="1">
    <location>
        <begin position="219"/>
        <end position="229"/>
    </location>
</feature>
<dbReference type="PRINTS" id="PR01391">
    <property type="entry name" value="BINARYTOXINB"/>
</dbReference>
<dbReference type="Gene3D" id="3.90.182.10">
    <property type="entry name" value="Toxin - Anthrax Protective Antigen,domain 1"/>
    <property type="match status" value="1"/>
</dbReference>
<dbReference type="Pfam" id="PF07691">
    <property type="entry name" value="PA14"/>
    <property type="match status" value="1"/>
</dbReference>
<proteinExistence type="predicted"/>
<feature type="region of interest" description="Disordered" evidence="1">
    <location>
        <begin position="190"/>
        <end position="230"/>
    </location>
</feature>
<dbReference type="PROSITE" id="PS51820">
    <property type="entry name" value="PA14"/>
    <property type="match status" value="1"/>
</dbReference>
<feature type="domain" description="PA14" evidence="2">
    <location>
        <begin position="48"/>
        <end position="192"/>
    </location>
</feature>
<reference evidence="3" key="1">
    <citation type="submission" date="2022-10" db="EMBL/GenBank/DDBJ databases">
        <title>De novo draft assembly of the Pseudomonas pretiosus genome isolated from the plants rhizorohere.</title>
        <authorList>
            <person name="Robas M."/>
            <person name="Fernandez V.M."/>
            <person name="Provanza A."/>
            <person name="Jimenez P.A."/>
        </authorList>
    </citation>
    <scope>NUCLEOTIDE SEQUENCE</scope>
    <source>
        <strain evidence="3">SAICEU11T</strain>
    </source>
</reference>
<dbReference type="InterPro" id="IPR035088">
    <property type="entry name" value="PA_Ca-bd"/>
</dbReference>
<dbReference type="InterPro" id="IPR035331">
    <property type="entry name" value="Binary_toxB_3"/>
</dbReference>
<gene>
    <name evidence="3" type="ORF">NGM45_05335</name>
</gene>
<dbReference type="Gene3D" id="3.10.20.110">
    <property type="match status" value="1"/>
</dbReference>
<dbReference type="GeneID" id="301197244"/>